<evidence type="ECO:0000313" key="2">
    <source>
        <dbReference type="Proteomes" id="UP000676169"/>
    </source>
</evidence>
<protein>
    <submittedName>
        <fullName evidence="1">Uncharacterized protein</fullName>
    </submittedName>
</protein>
<dbReference type="EMBL" id="CP073100">
    <property type="protein sequence ID" value="QUE50685.1"/>
    <property type="molecule type" value="Genomic_DNA"/>
</dbReference>
<dbReference type="RefSeq" id="WP_211630825.1">
    <property type="nucleotide sequence ID" value="NZ_CP073100.1"/>
</dbReference>
<dbReference type="Proteomes" id="UP000676169">
    <property type="component" value="Chromosome"/>
</dbReference>
<dbReference type="AlphaFoldDB" id="A0A975IZX7"/>
<keyword evidence="2" id="KW-1185">Reference proteome</keyword>
<accession>A0A975IZX7</accession>
<name>A0A975IZX7_9BACT</name>
<sequence length="53" mass="5957">MNRLLLLPLLVLPASALTPQEEIAAQAPVARAILDGWQKQNPERAERKLHIVY</sequence>
<gene>
    <name evidence="1" type="ORF">KBB96_17720</name>
</gene>
<reference evidence="1" key="1">
    <citation type="submission" date="2021-04" db="EMBL/GenBank/DDBJ databases">
        <title>Luteolibacter sp. 32A isolated from the skin of an Anderson's salamander (Ambystoma andersonii).</title>
        <authorList>
            <person name="Spergser J."/>
            <person name="Busse H.-J."/>
        </authorList>
    </citation>
    <scope>NUCLEOTIDE SEQUENCE</scope>
    <source>
        <strain evidence="1">32A</strain>
    </source>
</reference>
<organism evidence="1 2">
    <name type="scientific">Luteolibacter ambystomatis</name>
    <dbReference type="NCBI Taxonomy" id="2824561"/>
    <lineage>
        <taxon>Bacteria</taxon>
        <taxon>Pseudomonadati</taxon>
        <taxon>Verrucomicrobiota</taxon>
        <taxon>Verrucomicrobiia</taxon>
        <taxon>Verrucomicrobiales</taxon>
        <taxon>Verrucomicrobiaceae</taxon>
        <taxon>Luteolibacter</taxon>
    </lineage>
</organism>
<dbReference type="KEGG" id="lamb:KBB96_17720"/>
<evidence type="ECO:0000313" key="1">
    <source>
        <dbReference type="EMBL" id="QUE50685.1"/>
    </source>
</evidence>
<proteinExistence type="predicted"/>